<keyword evidence="2" id="KW-0812">Transmembrane</keyword>
<dbReference type="Proteomes" id="UP001231189">
    <property type="component" value="Unassembled WGS sequence"/>
</dbReference>
<evidence type="ECO:0000313" key="4">
    <source>
        <dbReference type="Proteomes" id="UP001231189"/>
    </source>
</evidence>
<gene>
    <name evidence="3" type="ORF">QYE76_011518</name>
</gene>
<feature type="transmembrane region" description="Helical" evidence="2">
    <location>
        <begin position="49"/>
        <end position="72"/>
    </location>
</feature>
<keyword evidence="2" id="KW-1133">Transmembrane helix</keyword>
<reference evidence="3" key="1">
    <citation type="submission" date="2023-07" db="EMBL/GenBank/DDBJ databases">
        <title>A chromosome-level genome assembly of Lolium multiflorum.</title>
        <authorList>
            <person name="Chen Y."/>
            <person name="Copetti D."/>
            <person name="Kolliker R."/>
            <person name="Studer B."/>
        </authorList>
    </citation>
    <scope>NUCLEOTIDE SEQUENCE</scope>
    <source>
        <strain evidence="3">02402/16</strain>
        <tissue evidence="3">Leaf</tissue>
    </source>
</reference>
<feature type="compositionally biased region" description="Low complexity" evidence="1">
    <location>
        <begin position="1"/>
        <end position="18"/>
    </location>
</feature>
<dbReference type="AlphaFoldDB" id="A0AAD8TVI0"/>
<evidence type="ECO:0000256" key="2">
    <source>
        <dbReference type="SAM" id="Phobius"/>
    </source>
</evidence>
<sequence length="114" mass="11935">MRRRLLGSAPSGASSALRLPPPARLRDGRRVLGSARRIASSARGGRRGYFVTAITACIVVVVVGGALPFAALRFSRHDAASPGPWSGRMSSKRCESGGWSVISDAMEVGTQGIL</sequence>
<keyword evidence="2" id="KW-0472">Membrane</keyword>
<accession>A0AAD8TVI0</accession>
<proteinExistence type="predicted"/>
<feature type="region of interest" description="Disordered" evidence="1">
    <location>
        <begin position="1"/>
        <end position="23"/>
    </location>
</feature>
<evidence type="ECO:0000313" key="3">
    <source>
        <dbReference type="EMBL" id="KAK1694821.1"/>
    </source>
</evidence>
<keyword evidence="4" id="KW-1185">Reference proteome</keyword>
<name>A0AAD8TVI0_LOLMU</name>
<comment type="caution">
    <text evidence="3">The sequence shown here is derived from an EMBL/GenBank/DDBJ whole genome shotgun (WGS) entry which is preliminary data.</text>
</comment>
<organism evidence="3 4">
    <name type="scientific">Lolium multiflorum</name>
    <name type="common">Italian ryegrass</name>
    <name type="synonym">Lolium perenne subsp. multiflorum</name>
    <dbReference type="NCBI Taxonomy" id="4521"/>
    <lineage>
        <taxon>Eukaryota</taxon>
        <taxon>Viridiplantae</taxon>
        <taxon>Streptophyta</taxon>
        <taxon>Embryophyta</taxon>
        <taxon>Tracheophyta</taxon>
        <taxon>Spermatophyta</taxon>
        <taxon>Magnoliopsida</taxon>
        <taxon>Liliopsida</taxon>
        <taxon>Poales</taxon>
        <taxon>Poaceae</taxon>
        <taxon>BOP clade</taxon>
        <taxon>Pooideae</taxon>
        <taxon>Poodae</taxon>
        <taxon>Poeae</taxon>
        <taxon>Poeae Chloroplast Group 2 (Poeae type)</taxon>
        <taxon>Loliodinae</taxon>
        <taxon>Loliinae</taxon>
        <taxon>Lolium</taxon>
    </lineage>
</organism>
<dbReference type="EMBL" id="JAUUTY010000001">
    <property type="protein sequence ID" value="KAK1694821.1"/>
    <property type="molecule type" value="Genomic_DNA"/>
</dbReference>
<evidence type="ECO:0000256" key="1">
    <source>
        <dbReference type="SAM" id="MobiDB-lite"/>
    </source>
</evidence>
<protein>
    <submittedName>
        <fullName evidence="3">Uncharacterized protein</fullName>
    </submittedName>
</protein>